<evidence type="ECO:0000313" key="1">
    <source>
        <dbReference type="EMBL" id="GMR51690.1"/>
    </source>
</evidence>
<evidence type="ECO:0000313" key="2">
    <source>
        <dbReference type="Proteomes" id="UP001328107"/>
    </source>
</evidence>
<keyword evidence="2" id="KW-1185">Reference proteome</keyword>
<name>A0AAN5I523_9BILA</name>
<organism evidence="1 2">
    <name type="scientific">Pristionchus mayeri</name>
    <dbReference type="NCBI Taxonomy" id="1317129"/>
    <lineage>
        <taxon>Eukaryota</taxon>
        <taxon>Metazoa</taxon>
        <taxon>Ecdysozoa</taxon>
        <taxon>Nematoda</taxon>
        <taxon>Chromadorea</taxon>
        <taxon>Rhabditida</taxon>
        <taxon>Rhabditina</taxon>
        <taxon>Diplogasteromorpha</taxon>
        <taxon>Diplogasteroidea</taxon>
        <taxon>Neodiplogasteridae</taxon>
        <taxon>Pristionchus</taxon>
    </lineage>
</organism>
<dbReference type="AlphaFoldDB" id="A0AAN5I523"/>
<protein>
    <submittedName>
        <fullName evidence="1">Uncharacterized protein</fullName>
    </submittedName>
</protein>
<dbReference type="Proteomes" id="UP001328107">
    <property type="component" value="Unassembled WGS sequence"/>
</dbReference>
<reference evidence="2" key="1">
    <citation type="submission" date="2022-10" db="EMBL/GenBank/DDBJ databases">
        <title>Genome assembly of Pristionchus species.</title>
        <authorList>
            <person name="Yoshida K."/>
            <person name="Sommer R.J."/>
        </authorList>
    </citation>
    <scope>NUCLEOTIDE SEQUENCE [LARGE SCALE GENOMIC DNA]</scope>
    <source>
        <strain evidence="2">RS5460</strain>
    </source>
</reference>
<sequence length="113" mass="12917">MTATMSLYGTPMYTQRPIAEAMPMQALITPAIERSGLERTQSMYIVPSIVTTEQITEKATRMRKEHTNLRSVGHRRRMISIEIYNNQSIILPYLGTRLSAFRFSSSGSVCEWK</sequence>
<accession>A0AAN5I523</accession>
<comment type="caution">
    <text evidence="1">The sequence shown here is derived from an EMBL/GenBank/DDBJ whole genome shotgun (WGS) entry which is preliminary data.</text>
</comment>
<proteinExistence type="predicted"/>
<dbReference type="EMBL" id="BTRK01000005">
    <property type="protein sequence ID" value="GMR51690.1"/>
    <property type="molecule type" value="Genomic_DNA"/>
</dbReference>
<gene>
    <name evidence="1" type="ORF">PMAYCL1PPCAC_21885</name>
</gene>